<accession>A0A1V2ZZ27</accession>
<dbReference type="PROSITE" id="PS50206">
    <property type="entry name" value="RHODANESE_3"/>
    <property type="match status" value="1"/>
</dbReference>
<dbReference type="SUPFAM" id="SSF52821">
    <property type="entry name" value="Rhodanese/Cell cycle control phosphatase"/>
    <property type="match status" value="1"/>
</dbReference>
<dbReference type="SMART" id="SM00450">
    <property type="entry name" value="RHOD"/>
    <property type="match status" value="1"/>
</dbReference>
<name>A0A1V2ZZ27_9GAMM</name>
<keyword evidence="2" id="KW-0808">Transferase</keyword>
<gene>
    <name evidence="2" type="ORF">B1A74_05945</name>
</gene>
<organism evidence="2 3">
    <name type="scientific">Thioalkalivibrio halophilus</name>
    <dbReference type="NCBI Taxonomy" id="252474"/>
    <lineage>
        <taxon>Bacteria</taxon>
        <taxon>Pseudomonadati</taxon>
        <taxon>Pseudomonadota</taxon>
        <taxon>Gammaproteobacteria</taxon>
        <taxon>Chromatiales</taxon>
        <taxon>Ectothiorhodospiraceae</taxon>
        <taxon>Thioalkalivibrio</taxon>
    </lineage>
</organism>
<comment type="caution">
    <text evidence="2">The sequence shown here is derived from an EMBL/GenBank/DDBJ whole genome shotgun (WGS) entry which is preliminary data.</text>
</comment>
<dbReference type="PANTHER" id="PTHR44086:SF10">
    <property type="entry name" value="THIOSULFATE SULFURTRANSFERASE_RHODANESE-LIKE DOMAIN-CONTAINING PROTEIN 3"/>
    <property type="match status" value="1"/>
</dbReference>
<evidence type="ECO:0000313" key="3">
    <source>
        <dbReference type="Proteomes" id="UP000189177"/>
    </source>
</evidence>
<protein>
    <submittedName>
        <fullName evidence="2">Sulfurtransferase</fullName>
    </submittedName>
</protein>
<dbReference type="GO" id="GO:0004792">
    <property type="term" value="F:thiosulfate-cyanide sulfurtransferase activity"/>
    <property type="evidence" value="ECO:0007669"/>
    <property type="project" value="TreeGrafter"/>
</dbReference>
<dbReference type="Gene3D" id="3.40.250.10">
    <property type="entry name" value="Rhodanese-like domain"/>
    <property type="match status" value="1"/>
</dbReference>
<dbReference type="AlphaFoldDB" id="A0A1V2ZZ27"/>
<dbReference type="InterPro" id="IPR036873">
    <property type="entry name" value="Rhodanese-like_dom_sf"/>
</dbReference>
<proteinExistence type="predicted"/>
<dbReference type="STRING" id="252474.B1A74_05945"/>
<dbReference type="InterPro" id="IPR001763">
    <property type="entry name" value="Rhodanese-like_dom"/>
</dbReference>
<dbReference type="PANTHER" id="PTHR44086">
    <property type="entry name" value="THIOSULFATE SULFURTRANSFERASE RDL2, MITOCHONDRIAL-RELATED"/>
    <property type="match status" value="1"/>
</dbReference>
<sequence length="144" mass="16304">MSNERNEPMDEPQLEISVDASRELVDIGLAVLLDIRQPFELELEGAVDGAVSVPLFRLKQLLGKHLSEEEQELLDADEPDERDFQHFLSLINQHHVRQDQILLCLCNSGRRSLRAAQLLRDLGYARSLSVREGFRGWQGAGEAD</sequence>
<dbReference type="EMBL" id="MUZR01000017">
    <property type="protein sequence ID" value="OOC10339.1"/>
    <property type="molecule type" value="Genomic_DNA"/>
</dbReference>
<evidence type="ECO:0000259" key="1">
    <source>
        <dbReference type="PROSITE" id="PS50206"/>
    </source>
</evidence>
<dbReference type="RefSeq" id="WP_024328523.1">
    <property type="nucleotide sequence ID" value="NZ_MUZR01000017.1"/>
</dbReference>
<dbReference type="OrthoDB" id="9804286at2"/>
<feature type="domain" description="Rhodanese" evidence="1">
    <location>
        <begin position="26"/>
        <end position="142"/>
    </location>
</feature>
<keyword evidence="3" id="KW-1185">Reference proteome</keyword>
<evidence type="ECO:0000313" key="2">
    <source>
        <dbReference type="EMBL" id="OOC10339.1"/>
    </source>
</evidence>
<dbReference type="Pfam" id="PF00581">
    <property type="entry name" value="Rhodanese"/>
    <property type="match status" value="1"/>
</dbReference>
<dbReference type="Proteomes" id="UP000189177">
    <property type="component" value="Unassembled WGS sequence"/>
</dbReference>
<reference evidence="2 3" key="1">
    <citation type="submission" date="2017-02" db="EMBL/GenBank/DDBJ databases">
        <title>Genomic diversity within the haloalkaliphilic genus Thioalkalivibrio.</title>
        <authorList>
            <person name="Ahn A.-C."/>
            <person name="Meier-Kolthoff J."/>
            <person name="Overmars L."/>
            <person name="Richter M."/>
            <person name="Woyke T."/>
            <person name="Sorokin D.Y."/>
            <person name="Muyzer G."/>
        </authorList>
    </citation>
    <scope>NUCLEOTIDE SEQUENCE [LARGE SCALE GENOMIC DNA]</scope>
    <source>
        <strain evidence="2 3">HL17</strain>
    </source>
</reference>